<dbReference type="AlphaFoldDB" id="A0A0A6UTM1"/>
<dbReference type="Pfam" id="PF19956">
    <property type="entry name" value="EAD2"/>
    <property type="match status" value="1"/>
</dbReference>
<reference evidence="2 3" key="1">
    <citation type="submission" date="2014-10" db="EMBL/GenBank/DDBJ databases">
        <title>Draft genome sequence of Actinoplanes utahensis NRRL 12052.</title>
        <authorList>
            <person name="Velasco-Bucheli B."/>
            <person name="del Cerro C."/>
            <person name="Hormigo D."/>
            <person name="Garcia J.L."/>
            <person name="Acebal C."/>
            <person name="Arroyo M."/>
            <person name="de la Mata I."/>
        </authorList>
    </citation>
    <scope>NUCLEOTIDE SEQUENCE [LARGE SCALE GENOMIC DNA]</scope>
    <source>
        <strain evidence="2 3">NRRL 12052</strain>
    </source>
</reference>
<name>A0A0A6UTM1_ACTUT</name>
<comment type="caution">
    <text evidence="2">The sequence shown here is derived from an EMBL/GenBank/DDBJ whole genome shotgun (WGS) entry which is preliminary data.</text>
</comment>
<dbReference type="RefSeq" id="WP_043522440.1">
    <property type="nucleotide sequence ID" value="NZ_BAABKU010000009.1"/>
</dbReference>
<feature type="domain" description="Effector-associated" evidence="1">
    <location>
        <begin position="5"/>
        <end position="84"/>
    </location>
</feature>
<protein>
    <recommendedName>
        <fullName evidence="1">Effector-associated domain-containing protein</fullName>
    </recommendedName>
</protein>
<evidence type="ECO:0000313" key="2">
    <source>
        <dbReference type="EMBL" id="KHD78736.1"/>
    </source>
</evidence>
<accession>A0A0A6UTM1</accession>
<dbReference type="Proteomes" id="UP000054537">
    <property type="component" value="Unassembled WGS sequence"/>
</dbReference>
<dbReference type="InterPro" id="IPR045431">
    <property type="entry name" value="EAD2"/>
</dbReference>
<keyword evidence="3" id="KW-1185">Reference proteome</keyword>
<dbReference type="EMBL" id="JRTT01000003">
    <property type="protein sequence ID" value="KHD78736.1"/>
    <property type="molecule type" value="Genomic_DNA"/>
</dbReference>
<sequence>MRAVVDALENIPLMRDDYQRRLVLDLLPVRIRSGIADSTLPRVHLVAIVRGCEQDPAGRQALVEALRLVLGDDSPDFRNFDGVVRAHW</sequence>
<proteinExistence type="predicted"/>
<gene>
    <name evidence="2" type="ORF">MB27_03690</name>
</gene>
<evidence type="ECO:0000259" key="1">
    <source>
        <dbReference type="Pfam" id="PF19956"/>
    </source>
</evidence>
<evidence type="ECO:0000313" key="3">
    <source>
        <dbReference type="Proteomes" id="UP000054537"/>
    </source>
</evidence>
<dbReference type="OrthoDB" id="3482507at2"/>
<organism evidence="2 3">
    <name type="scientific">Actinoplanes utahensis</name>
    <dbReference type="NCBI Taxonomy" id="1869"/>
    <lineage>
        <taxon>Bacteria</taxon>
        <taxon>Bacillati</taxon>
        <taxon>Actinomycetota</taxon>
        <taxon>Actinomycetes</taxon>
        <taxon>Micromonosporales</taxon>
        <taxon>Micromonosporaceae</taxon>
        <taxon>Actinoplanes</taxon>
    </lineage>
</organism>